<keyword evidence="11" id="KW-1185">Reference proteome</keyword>
<keyword evidence="5 9" id="KW-0812">Transmembrane</keyword>
<dbReference type="PANTHER" id="PTHR32024:SF2">
    <property type="entry name" value="TRK SYSTEM POTASSIUM UPTAKE PROTEIN TRKG-RELATED"/>
    <property type="match status" value="1"/>
</dbReference>
<dbReference type="GO" id="GO:0030001">
    <property type="term" value="P:metal ion transport"/>
    <property type="evidence" value="ECO:0007669"/>
    <property type="project" value="UniProtKB-ARBA"/>
</dbReference>
<feature type="transmembrane region" description="Helical" evidence="9">
    <location>
        <begin position="114"/>
        <end position="132"/>
    </location>
</feature>
<evidence type="ECO:0000256" key="6">
    <source>
        <dbReference type="ARBA" id="ARBA00022989"/>
    </source>
</evidence>
<reference evidence="10 11" key="1">
    <citation type="journal article" date="2010" name="Int. J. Syst. Evol. Microbiol.">
        <title>Thiohalobacter thiocyanaticus gen. nov., sp. nov., a moderately halophilic, sulfur-oxidizing gammaproteobacterium from hypersaline lakes, that utilizes thiocyanate.</title>
        <authorList>
            <person name="Sorokin D.Y."/>
            <person name="Kovaleva O.L."/>
            <person name="Tourova T.P."/>
            <person name="Muyzer G."/>
        </authorList>
    </citation>
    <scope>NUCLEOTIDE SEQUENCE [LARGE SCALE GENOMIC DNA]</scope>
    <source>
        <strain evidence="10 11">Hrh1</strain>
    </source>
</reference>
<keyword evidence="7" id="KW-0406">Ion transport</keyword>
<feature type="transmembrane region" description="Helical" evidence="9">
    <location>
        <begin position="254"/>
        <end position="273"/>
    </location>
</feature>
<gene>
    <name evidence="10" type="ORF">D6C00_03155</name>
</gene>
<dbReference type="Proteomes" id="UP000287798">
    <property type="component" value="Unassembled WGS sequence"/>
</dbReference>
<evidence type="ECO:0000256" key="3">
    <source>
        <dbReference type="ARBA" id="ARBA00022448"/>
    </source>
</evidence>
<evidence type="ECO:0000256" key="4">
    <source>
        <dbReference type="ARBA" id="ARBA00022475"/>
    </source>
</evidence>
<organism evidence="10 11">
    <name type="scientific">Thiohalobacter thiocyanaticus</name>
    <dbReference type="NCBI Taxonomy" id="585455"/>
    <lineage>
        <taxon>Bacteria</taxon>
        <taxon>Pseudomonadati</taxon>
        <taxon>Pseudomonadota</taxon>
        <taxon>Gammaproteobacteria</taxon>
        <taxon>Thiohalobacterales</taxon>
        <taxon>Thiohalobacteraceae</taxon>
        <taxon>Thiohalobacter</taxon>
    </lineage>
</organism>
<dbReference type="PANTHER" id="PTHR32024">
    <property type="entry name" value="TRK SYSTEM POTASSIUM UPTAKE PROTEIN TRKG-RELATED"/>
    <property type="match status" value="1"/>
</dbReference>
<accession>A0A426QML4</accession>
<dbReference type="Pfam" id="PF02386">
    <property type="entry name" value="TrkH"/>
    <property type="match status" value="1"/>
</dbReference>
<comment type="caution">
    <text evidence="10">The sequence shown here is derived from an EMBL/GenBank/DDBJ whole genome shotgun (WGS) entry which is preliminary data.</text>
</comment>
<feature type="transmembrane region" description="Helical" evidence="9">
    <location>
        <begin position="312"/>
        <end position="339"/>
    </location>
</feature>
<keyword evidence="6 9" id="KW-1133">Transmembrane helix</keyword>
<keyword evidence="4" id="KW-1003">Cell membrane</keyword>
<feature type="transmembrane region" description="Helical" evidence="9">
    <location>
        <begin position="22"/>
        <end position="42"/>
    </location>
</feature>
<comment type="subcellular location">
    <subcellularLocation>
        <location evidence="1">Cell membrane</location>
        <topology evidence="1">Multi-pass membrane protein</topology>
    </subcellularLocation>
</comment>
<name>A0A426QML4_9GAMM</name>
<feature type="transmembrane region" description="Helical" evidence="9">
    <location>
        <begin position="427"/>
        <end position="451"/>
    </location>
</feature>
<evidence type="ECO:0000256" key="9">
    <source>
        <dbReference type="SAM" id="Phobius"/>
    </source>
</evidence>
<sequence>MLALLTLPPLGCALLEHNWAMAWRFGLLCSGLSLAGGMLAGLPAPDRIQVNEALTVTALAFVGAALLMSWPMSEAGVVFIDALFEAVSGVTTTGLSTLGNIEARSTTFLFTRAWMQWYGGLGFIVLSVALLMGHQAASRRLVGSVESSAAIMVTARTHAMRTLIVYTCLTAAGLALIWPLAQDGFTALLHVLSAVSTGGFSNHTASLAGMSSQSTAVAVMALSFLGAVSLHLYWRVGHAGWRHGAGTLFTDIELRSLLLLCLISGSVLGLLAWQNDVSAPWYQGFIIGISAQTTTGFTTMPVSDLDPVSKLVMILSMLVGGSVGSSAGGFKILRLLILVRLLQLMLRRTAMPVHAVAEPYLGDQKLETDDAIRALQLILLFIIIIIVSWIPFLMLGYDPLDALFEVVSASGTVGLSSGIARPELEPVLKGILCFDMLAGRVEIVALLVVLYSRTWFGRREKVA</sequence>
<comment type="similarity">
    <text evidence="2">Belongs to the TrkH potassium transport family.</text>
</comment>
<evidence type="ECO:0000256" key="8">
    <source>
        <dbReference type="ARBA" id="ARBA00023136"/>
    </source>
</evidence>
<evidence type="ECO:0000256" key="2">
    <source>
        <dbReference type="ARBA" id="ARBA00009137"/>
    </source>
</evidence>
<keyword evidence="8 9" id="KW-0472">Membrane</keyword>
<evidence type="ECO:0000256" key="1">
    <source>
        <dbReference type="ARBA" id="ARBA00004651"/>
    </source>
</evidence>
<evidence type="ECO:0000256" key="5">
    <source>
        <dbReference type="ARBA" id="ARBA00022692"/>
    </source>
</evidence>
<keyword evidence="3" id="KW-0813">Transport</keyword>
<dbReference type="GO" id="GO:0008324">
    <property type="term" value="F:monoatomic cation transmembrane transporter activity"/>
    <property type="evidence" value="ECO:0007669"/>
    <property type="project" value="InterPro"/>
</dbReference>
<dbReference type="OrthoDB" id="9810952at2"/>
<dbReference type="EMBL" id="QZMU01000001">
    <property type="protein sequence ID" value="RRQ23005.1"/>
    <property type="molecule type" value="Genomic_DNA"/>
</dbReference>
<dbReference type="GO" id="GO:0005886">
    <property type="term" value="C:plasma membrane"/>
    <property type="evidence" value="ECO:0007669"/>
    <property type="project" value="UniProtKB-SubCell"/>
</dbReference>
<dbReference type="InterPro" id="IPR003445">
    <property type="entry name" value="Cat_transpt"/>
</dbReference>
<protein>
    <submittedName>
        <fullName evidence="10">TrkH family potassium uptake protein</fullName>
    </submittedName>
</protein>
<feature type="transmembrane region" description="Helical" evidence="9">
    <location>
        <begin position="54"/>
        <end position="72"/>
    </location>
</feature>
<proteinExistence type="inferred from homology"/>
<evidence type="ECO:0000313" key="10">
    <source>
        <dbReference type="EMBL" id="RRQ23005.1"/>
    </source>
</evidence>
<feature type="transmembrane region" description="Helical" evidence="9">
    <location>
        <begin position="163"/>
        <end position="181"/>
    </location>
</feature>
<evidence type="ECO:0000313" key="11">
    <source>
        <dbReference type="Proteomes" id="UP000287798"/>
    </source>
</evidence>
<feature type="transmembrane region" description="Helical" evidence="9">
    <location>
        <begin position="374"/>
        <end position="397"/>
    </location>
</feature>
<evidence type="ECO:0000256" key="7">
    <source>
        <dbReference type="ARBA" id="ARBA00023065"/>
    </source>
</evidence>
<feature type="transmembrane region" description="Helical" evidence="9">
    <location>
        <begin position="215"/>
        <end position="234"/>
    </location>
</feature>
<dbReference type="AlphaFoldDB" id="A0A426QML4"/>